<dbReference type="AlphaFoldDB" id="A0A8S0PD17"/>
<name>A0A8S0PD17_OLEEU</name>
<gene>
    <name evidence="1" type="ORF">OLEA9_A058407</name>
</gene>
<protein>
    <submittedName>
        <fullName evidence="1">Uncharacterized protein</fullName>
    </submittedName>
</protein>
<comment type="caution">
    <text evidence="1">The sequence shown here is derived from an EMBL/GenBank/DDBJ whole genome shotgun (WGS) entry which is preliminary data.</text>
</comment>
<proteinExistence type="predicted"/>
<sequence length="98" mass="11308">MLVAFQVWIYETFPSLEGIVVTRISRVHPRIVNWIANEQPSTAKLEGPDCFSNPKIMICDLEPLESEMAMPYIKGVQYNKPIQPTSSIESRRKTKRRT</sequence>
<dbReference type="Gramene" id="OE9A058407T1">
    <property type="protein sequence ID" value="OE9A058407C1"/>
    <property type="gene ID" value="OE9A058407"/>
</dbReference>
<accession>A0A8S0PD17</accession>
<evidence type="ECO:0000313" key="2">
    <source>
        <dbReference type="Proteomes" id="UP000594638"/>
    </source>
</evidence>
<dbReference type="EMBL" id="CACTIH010000043">
    <property type="protein sequence ID" value="CAA2939439.1"/>
    <property type="molecule type" value="Genomic_DNA"/>
</dbReference>
<dbReference type="Proteomes" id="UP000594638">
    <property type="component" value="Unassembled WGS sequence"/>
</dbReference>
<organism evidence="1 2">
    <name type="scientific">Olea europaea subsp. europaea</name>
    <dbReference type="NCBI Taxonomy" id="158383"/>
    <lineage>
        <taxon>Eukaryota</taxon>
        <taxon>Viridiplantae</taxon>
        <taxon>Streptophyta</taxon>
        <taxon>Embryophyta</taxon>
        <taxon>Tracheophyta</taxon>
        <taxon>Spermatophyta</taxon>
        <taxon>Magnoliopsida</taxon>
        <taxon>eudicotyledons</taxon>
        <taxon>Gunneridae</taxon>
        <taxon>Pentapetalae</taxon>
        <taxon>asterids</taxon>
        <taxon>lamiids</taxon>
        <taxon>Lamiales</taxon>
        <taxon>Oleaceae</taxon>
        <taxon>Oleeae</taxon>
        <taxon>Olea</taxon>
    </lineage>
</organism>
<reference evidence="1 2" key="1">
    <citation type="submission" date="2019-12" db="EMBL/GenBank/DDBJ databases">
        <authorList>
            <person name="Alioto T."/>
            <person name="Alioto T."/>
            <person name="Gomez Garrido J."/>
        </authorList>
    </citation>
    <scope>NUCLEOTIDE SEQUENCE [LARGE SCALE GENOMIC DNA]</scope>
</reference>
<evidence type="ECO:0000313" key="1">
    <source>
        <dbReference type="EMBL" id="CAA2939439.1"/>
    </source>
</evidence>
<keyword evidence="2" id="KW-1185">Reference proteome</keyword>